<dbReference type="Proteomes" id="UP001275084">
    <property type="component" value="Unassembled WGS sequence"/>
</dbReference>
<proteinExistence type="predicted"/>
<comment type="caution">
    <text evidence="2">The sequence shown here is derived from an EMBL/GenBank/DDBJ whole genome shotgun (WGS) entry which is preliminary data.</text>
</comment>
<reference evidence="2" key="2">
    <citation type="submission" date="2023-06" db="EMBL/GenBank/DDBJ databases">
        <authorList>
            <consortium name="Lawrence Berkeley National Laboratory"/>
            <person name="Haridas S."/>
            <person name="Hensen N."/>
            <person name="Bonometti L."/>
            <person name="Westerberg I."/>
            <person name="Brannstrom I.O."/>
            <person name="Guillou S."/>
            <person name="Cros-Aarteil S."/>
            <person name="Calhoun S."/>
            <person name="Kuo A."/>
            <person name="Mondo S."/>
            <person name="Pangilinan J."/>
            <person name="Riley R."/>
            <person name="Labutti K."/>
            <person name="Andreopoulos B."/>
            <person name="Lipzen A."/>
            <person name="Chen C."/>
            <person name="Yanf M."/>
            <person name="Daum C."/>
            <person name="Ng V."/>
            <person name="Clum A."/>
            <person name="Steindorff A."/>
            <person name="Ohm R."/>
            <person name="Martin F."/>
            <person name="Silar P."/>
            <person name="Natvig D."/>
            <person name="Lalanne C."/>
            <person name="Gautier V."/>
            <person name="Ament-Velasquez S.L."/>
            <person name="Kruys A."/>
            <person name="Hutchinson M.I."/>
            <person name="Powell A.J."/>
            <person name="Barry K."/>
            <person name="Miller A.N."/>
            <person name="Grigoriev I.V."/>
            <person name="Debuchy R."/>
            <person name="Gladieux P."/>
            <person name="Thoren M.H."/>
            <person name="Johannesson H."/>
        </authorList>
    </citation>
    <scope>NUCLEOTIDE SEQUENCE</scope>
    <source>
        <strain evidence="2">CBS 955.72</strain>
    </source>
</reference>
<evidence type="ECO:0000313" key="3">
    <source>
        <dbReference type="Proteomes" id="UP001275084"/>
    </source>
</evidence>
<feature type="domain" description="SGNH hydrolase-type esterase" evidence="1">
    <location>
        <begin position="27"/>
        <end position="255"/>
    </location>
</feature>
<keyword evidence="2" id="KW-0378">Hydrolase</keyword>
<reference evidence="2" key="1">
    <citation type="journal article" date="2023" name="Mol. Phylogenet. Evol.">
        <title>Genome-scale phylogeny and comparative genomics of the fungal order Sordariales.</title>
        <authorList>
            <person name="Hensen N."/>
            <person name="Bonometti L."/>
            <person name="Westerberg I."/>
            <person name="Brannstrom I.O."/>
            <person name="Guillou S."/>
            <person name="Cros-Aarteil S."/>
            <person name="Calhoun S."/>
            <person name="Haridas S."/>
            <person name="Kuo A."/>
            <person name="Mondo S."/>
            <person name="Pangilinan J."/>
            <person name="Riley R."/>
            <person name="LaButti K."/>
            <person name="Andreopoulos B."/>
            <person name="Lipzen A."/>
            <person name="Chen C."/>
            <person name="Yan M."/>
            <person name="Daum C."/>
            <person name="Ng V."/>
            <person name="Clum A."/>
            <person name="Steindorff A."/>
            <person name="Ohm R.A."/>
            <person name="Martin F."/>
            <person name="Silar P."/>
            <person name="Natvig D.O."/>
            <person name="Lalanne C."/>
            <person name="Gautier V."/>
            <person name="Ament-Velasquez S.L."/>
            <person name="Kruys A."/>
            <person name="Hutchinson M.I."/>
            <person name="Powell A.J."/>
            <person name="Barry K."/>
            <person name="Miller A.N."/>
            <person name="Grigoriev I.V."/>
            <person name="Debuchy R."/>
            <person name="Gladieux P."/>
            <person name="Hiltunen Thoren M."/>
            <person name="Johannesson H."/>
        </authorList>
    </citation>
    <scope>NUCLEOTIDE SEQUENCE</scope>
    <source>
        <strain evidence="2">CBS 955.72</strain>
    </source>
</reference>
<dbReference type="AlphaFoldDB" id="A0AAJ0H772"/>
<dbReference type="InterPro" id="IPR037460">
    <property type="entry name" value="SEST-like"/>
</dbReference>
<dbReference type="PANTHER" id="PTHR37981">
    <property type="entry name" value="LIPASE 2"/>
    <property type="match status" value="1"/>
</dbReference>
<evidence type="ECO:0000313" key="2">
    <source>
        <dbReference type="EMBL" id="KAK3341926.1"/>
    </source>
</evidence>
<dbReference type="GO" id="GO:0006629">
    <property type="term" value="P:lipid metabolic process"/>
    <property type="evidence" value="ECO:0007669"/>
    <property type="project" value="TreeGrafter"/>
</dbReference>
<keyword evidence="3" id="KW-1185">Reference proteome</keyword>
<gene>
    <name evidence="2" type="ORF">B0T25DRAFT_617435</name>
</gene>
<evidence type="ECO:0000259" key="1">
    <source>
        <dbReference type="Pfam" id="PF13472"/>
    </source>
</evidence>
<accession>A0AAJ0H772</accession>
<dbReference type="PANTHER" id="PTHR37981:SF1">
    <property type="entry name" value="SGNH HYDROLASE-TYPE ESTERASE DOMAIN-CONTAINING PROTEIN"/>
    <property type="match status" value="1"/>
</dbReference>
<dbReference type="InterPro" id="IPR036514">
    <property type="entry name" value="SGNH_hydro_sf"/>
</dbReference>
<dbReference type="CDD" id="cd01823">
    <property type="entry name" value="SEST_like"/>
    <property type="match status" value="1"/>
</dbReference>
<dbReference type="SUPFAM" id="SSF52266">
    <property type="entry name" value="SGNH hydrolase"/>
    <property type="match status" value="1"/>
</dbReference>
<dbReference type="GO" id="GO:0016788">
    <property type="term" value="F:hydrolase activity, acting on ester bonds"/>
    <property type="evidence" value="ECO:0007669"/>
    <property type="project" value="InterPro"/>
</dbReference>
<organism evidence="2 3">
    <name type="scientific">Lasiosphaeria hispida</name>
    <dbReference type="NCBI Taxonomy" id="260671"/>
    <lineage>
        <taxon>Eukaryota</taxon>
        <taxon>Fungi</taxon>
        <taxon>Dikarya</taxon>
        <taxon>Ascomycota</taxon>
        <taxon>Pezizomycotina</taxon>
        <taxon>Sordariomycetes</taxon>
        <taxon>Sordariomycetidae</taxon>
        <taxon>Sordariales</taxon>
        <taxon>Lasiosphaeriaceae</taxon>
        <taxon>Lasiosphaeria</taxon>
    </lineage>
</organism>
<dbReference type="Pfam" id="PF13472">
    <property type="entry name" value="Lipase_GDSL_2"/>
    <property type="match status" value="1"/>
</dbReference>
<dbReference type="EMBL" id="JAUIQD010000008">
    <property type="protein sequence ID" value="KAK3341926.1"/>
    <property type="molecule type" value="Genomic_DNA"/>
</dbReference>
<dbReference type="InterPro" id="IPR013830">
    <property type="entry name" value="SGNH_hydro"/>
</dbReference>
<protein>
    <submittedName>
        <fullName evidence="2">SGNH hydrolase-type esterase domain-containing protein</fullName>
    </submittedName>
</protein>
<sequence length="390" mass="43342">MWPVIKAMILSSHSSGRPVNINSFISLGDSYSAGIGTPLPPSIKENACRQGNGAYPYLLALDLLPPNSTTNDTNTFQWLSCTGSTTADILSSPSTGNSSQTQIDTFTTFPHTPDFATLSIGGNDLGFFDVMNACVFRFYSFYSGTCEAALAASDAAIQSPEFELRLKLVLREILDKIRWEKHPDFFIAVTGYARFFDTLTEGCNNASLGVWWGGGGQGTKLTTEGAVEGVNAMFGRRGRRKVMFVDFDDMFKGHRFCEEGVEEPDYERQETWFFLPGGGDKNERNGTGGEDWKGMELLEDGSVLVHPERCLEGAERSGDWGERALCYMAIAKKRDPSLRLKEGMVGKNSMWYVPTYYGKTFHPRSLGHGAIRGKMYEVWREHGIVIEPRR</sequence>
<name>A0AAJ0H772_9PEZI</name>
<dbReference type="Gene3D" id="3.40.50.1110">
    <property type="entry name" value="SGNH hydrolase"/>
    <property type="match status" value="1"/>
</dbReference>